<dbReference type="OrthoDB" id="8596370at2"/>
<dbReference type="KEGG" id="ppnm:LV28_19585"/>
<organism evidence="3 4">
    <name type="scientific">Pandoraea pnomenusa</name>
    <dbReference type="NCBI Taxonomy" id="93220"/>
    <lineage>
        <taxon>Bacteria</taxon>
        <taxon>Pseudomonadati</taxon>
        <taxon>Pseudomonadota</taxon>
        <taxon>Betaproteobacteria</taxon>
        <taxon>Burkholderiales</taxon>
        <taxon>Burkholderiaceae</taxon>
        <taxon>Pandoraea</taxon>
    </lineage>
</organism>
<dbReference type="PANTHER" id="PTHR30034">
    <property type="entry name" value="FLAGELLAR MOTOR SWITCH PROTEIN FLIM"/>
    <property type="match status" value="1"/>
</dbReference>
<dbReference type="PRINTS" id="PR00956">
    <property type="entry name" value="FLGMOTORFLIN"/>
</dbReference>
<reference evidence="3 4" key="1">
    <citation type="submission" date="2018-06" db="EMBL/GenBank/DDBJ databases">
        <authorList>
            <consortium name="Pathogen Informatics"/>
            <person name="Doyle S."/>
        </authorList>
    </citation>
    <scope>NUCLEOTIDE SEQUENCE [LARGE SCALE GENOMIC DNA]</scope>
    <source>
        <strain evidence="3 4">NCTC13160</strain>
    </source>
</reference>
<dbReference type="RefSeq" id="WP_023597379.1">
    <property type="nucleotide sequence ID" value="NZ_CP009553.3"/>
</dbReference>
<accession>A0A378YU06</accession>
<dbReference type="InterPro" id="IPR001172">
    <property type="entry name" value="FliN_T3SS_HrcQb"/>
</dbReference>
<protein>
    <submittedName>
        <fullName evidence="3">Type III secretion protein HrcQb</fullName>
    </submittedName>
</protein>
<evidence type="ECO:0000256" key="1">
    <source>
        <dbReference type="ARBA" id="ARBA00009226"/>
    </source>
</evidence>
<evidence type="ECO:0000313" key="3">
    <source>
        <dbReference type="EMBL" id="SUA80665.1"/>
    </source>
</evidence>
<dbReference type="Proteomes" id="UP000254573">
    <property type="component" value="Unassembled WGS sequence"/>
</dbReference>
<dbReference type="GO" id="GO:0071978">
    <property type="term" value="P:bacterial-type flagellum-dependent swarming motility"/>
    <property type="evidence" value="ECO:0007669"/>
    <property type="project" value="TreeGrafter"/>
</dbReference>
<dbReference type="PANTHER" id="PTHR30034:SF6">
    <property type="entry name" value="YOP PROTEINS TRANSLOCATION PROTEIN Q"/>
    <property type="match status" value="1"/>
</dbReference>
<dbReference type="NCBIfam" id="TIGR02551">
    <property type="entry name" value="SpaO_YscQ"/>
    <property type="match status" value="1"/>
</dbReference>
<evidence type="ECO:0000313" key="4">
    <source>
        <dbReference type="Proteomes" id="UP000254573"/>
    </source>
</evidence>
<dbReference type="SUPFAM" id="SSF101801">
    <property type="entry name" value="Surface presentation of antigens (SPOA)"/>
    <property type="match status" value="1"/>
</dbReference>
<dbReference type="AlphaFoldDB" id="A0A378YU06"/>
<dbReference type="Gene3D" id="2.30.330.10">
    <property type="entry name" value="SpoA-like"/>
    <property type="match status" value="1"/>
</dbReference>
<sequence length="372" mass="39178">MTSPQPLRLARISASEAAARTSLAAAASGFDVSGVGGGLTFSLVPLNFCANQGAGFDDTRYVRWSGAQFSISGTQALSRYLAVQAFGAVASDPPQALQTLALEGFLSDLVQKAGLLGRGIPEFSTEASTAPLPFAYRWEIRPIDERAGTDAVIPTSMCGELRCDSLGQLIAGGVAASRLGGDVPSGGLHAGDLRVRTRLHVGNARLPINVLQGLRPADVILVEDCTLRDGIMTLLVGNSHCWRVRLQNQQLVILGGPTKIMNLTDQPGEAMFADDDTSGDFDLDDDIDVDAEPPSLDELPVTLTFDVGQRHMTVAQAFDLAAGTVLDLGRPLARAVSIRSAGVRIGEGELVEIDGRIGVSITRIVSRSEEAS</sequence>
<evidence type="ECO:0000259" key="2">
    <source>
        <dbReference type="Pfam" id="PF01052"/>
    </source>
</evidence>
<dbReference type="InterPro" id="IPR001543">
    <property type="entry name" value="FliN-like_C"/>
</dbReference>
<comment type="similarity">
    <text evidence="1">Belongs to the FliN/MopA/SpaO family.</text>
</comment>
<gene>
    <name evidence="3" type="primary">hrcQb</name>
    <name evidence="3" type="ORF">NCTC13160_03863</name>
</gene>
<dbReference type="InterPro" id="IPR013385">
    <property type="entry name" value="T3SS_SpaO/YscQ/SpaO"/>
</dbReference>
<proteinExistence type="inferred from homology"/>
<dbReference type="GO" id="GO:0030254">
    <property type="term" value="P:protein secretion by the type III secretion system"/>
    <property type="evidence" value="ECO:0007669"/>
    <property type="project" value="InterPro"/>
</dbReference>
<dbReference type="GO" id="GO:0009425">
    <property type="term" value="C:bacterial-type flagellum basal body"/>
    <property type="evidence" value="ECO:0007669"/>
    <property type="project" value="InterPro"/>
</dbReference>
<dbReference type="InterPro" id="IPR036429">
    <property type="entry name" value="SpoA-like_sf"/>
</dbReference>
<name>A0A378YU06_9BURK</name>
<dbReference type="GO" id="GO:0050918">
    <property type="term" value="P:positive chemotaxis"/>
    <property type="evidence" value="ECO:0007669"/>
    <property type="project" value="TreeGrafter"/>
</dbReference>
<dbReference type="GO" id="GO:0003774">
    <property type="term" value="F:cytoskeletal motor activity"/>
    <property type="evidence" value="ECO:0007669"/>
    <property type="project" value="InterPro"/>
</dbReference>
<dbReference type="EMBL" id="UGSG01000001">
    <property type="protein sequence ID" value="SUA80665.1"/>
    <property type="molecule type" value="Genomic_DNA"/>
</dbReference>
<feature type="domain" description="Flagellar motor switch protein FliN-like C-terminal" evidence="2">
    <location>
        <begin position="296"/>
        <end position="365"/>
    </location>
</feature>
<dbReference type="Pfam" id="PF01052">
    <property type="entry name" value="FliMN_C"/>
    <property type="match status" value="1"/>
</dbReference>